<dbReference type="AlphaFoldDB" id="A0A7H8R2K7"/>
<keyword evidence="2" id="KW-1185">Reference proteome</keyword>
<evidence type="ECO:0000313" key="2">
    <source>
        <dbReference type="Proteomes" id="UP000509510"/>
    </source>
</evidence>
<sequence length="94" mass="10528">MYASKKLDHFDRDHDSSLTLHFTNGSAHERDILIGATALKPYVEAQASIGNRPINAEDACENTWIGDRTFLLNNLLIDGELVQFDIASHNKDTE</sequence>
<accession>A0A7H8R2K7</accession>
<reference evidence="2" key="1">
    <citation type="submission" date="2020-06" db="EMBL/GenBank/DDBJ databases">
        <title>A chromosome-scale genome assembly of Talaromyces rugulosus W13939.</title>
        <authorList>
            <person name="Wang B."/>
            <person name="Guo L."/>
            <person name="Ye K."/>
            <person name="Wang L."/>
        </authorList>
    </citation>
    <scope>NUCLEOTIDE SEQUENCE [LARGE SCALE GENOMIC DNA]</scope>
    <source>
        <strain evidence="2">W13939</strain>
    </source>
</reference>
<dbReference type="RefSeq" id="XP_035346513.1">
    <property type="nucleotide sequence ID" value="XM_035490620.1"/>
</dbReference>
<dbReference type="OrthoDB" id="417877at2759"/>
<evidence type="ECO:0000313" key="1">
    <source>
        <dbReference type="EMBL" id="QKX60336.1"/>
    </source>
</evidence>
<gene>
    <name evidence="1" type="ORF">TRUGW13939_07480</name>
</gene>
<dbReference type="GeneID" id="55994972"/>
<name>A0A7H8R2K7_TALRU</name>
<dbReference type="KEGG" id="trg:TRUGW13939_07480"/>
<dbReference type="Proteomes" id="UP000509510">
    <property type="component" value="Chromosome IV"/>
</dbReference>
<proteinExistence type="predicted"/>
<organism evidence="1 2">
    <name type="scientific">Talaromyces rugulosus</name>
    <name type="common">Penicillium rugulosum</name>
    <dbReference type="NCBI Taxonomy" id="121627"/>
    <lineage>
        <taxon>Eukaryota</taxon>
        <taxon>Fungi</taxon>
        <taxon>Dikarya</taxon>
        <taxon>Ascomycota</taxon>
        <taxon>Pezizomycotina</taxon>
        <taxon>Eurotiomycetes</taxon>
        <taxon>Eurotiomycetidae</taxon>
        <taxon>Eurotiales</taxon>
        <taxon>Trichocomaceae</taxon>
        <taxon>Talaromyces</taxon>
        <taxon>Talaromyces sect. Islandici</taxon>
    </lineage>
</organism>
<protein>
    <submittedName>
        <fullName evidence="1">Uncharacterized protein</fullName>
    </submittedName>
</protein>
<dbReference type="EMBL" id="CP055901">
    <property type="protein sequence ID" value="QKX60336.1"/>
    <property type="molecule type" value="Genomic_DNA"/>
</dbReference>